<keyword evidence="5" id="KW-1185">Reference proteome</keyword>
<comment type="caution">
    <text evidence="4">The sequence shown here is derived from an EMBL/GenBank/DDBJ whole genome shotgun (WGS) entry which is preliminary data.</text>
</comment>
<evidence type="ECO:0000313" key="4">
    <source>
        <dbReference type="EMBL" id="TCS81083.1"/>
    </source>
</evidence>
<dbReference type="OrthoDB" id="9788681at2"/>
<dbReference type="SUPFAM" id="SSF53613">
    <property type="entry name" value="Ribokinase-like"/>
    <property type="match status" value="1"/>
</dbReference>
<dbReference type="PROSITE" id="PS00583">
    <property type="entry name" value="PFKB_KINASES_1"/>
    <property type="match status" value="1"/>
</dbReference>
<evidence type="ECO:0000313" key="5">
    <source>
        <dbReference type="Proteomes" id="UP000295726"/>
    </source>
</evidence>
<proteinExistence type="predicted"/>
<dbReference type="CDD" id="cd01166">
    <property type="entry name" value="KdgK"/>
    <property type="match status" value="1"/>
</dbReference>
<dbReference type="InterPro" id="IPR029056">
    <property type="entry name" value="Ribokinase-like"/>
</dbReference>
<dbReference type="Pfam" id="PF00294">
    <property type="entry name" value="PfkB"/>
    <property type="match status" value="1"/>
</dbReference>
<gene>
    <name evidence="4" type="ORF">EDD59_1041</name>
</gene>
<dbReference type="EMBL" id="SLZZ01000004">
    <property type="protein sequence ID" value="TCS81083.1"/>
    <property type="molecule type" value="Genomic_DNA"/>
</dbReference>
<dbReference type="RefSeq" id="WP_132379149.1">
    <property type="nucleotide sequence ID" value="NZ_SLZZ01000004.1"/>
</dbReference>
<reference evidence="4 5" key="1">
    <citation type="submission" date="2019-03" db="EMBL/GenBank/DDBJ databases">
        <title>Genomic Encyclopedia of Type Strains, Phase IV (KMG-IV): sequencing the most valuable type-strain genomes for metagenomic binning, comparative biology and taxonomic classification.</title>
        <authorList>
            <person name="Goeker M."/>
        </authorList>
    </citation>
    <scope>NUCLEOTIDE SEQUENCE [LARGE SCALE GENOMIC DNA]</scope>
    <source>
        <strain evidence="4 5">DSM 29489</strain>
    </source>
</reference>
<dbReference type="PANTHER" id="PTHR10584">
    <property type="entry name" value="SUGAR KINASE"/>
    <property type="match status" value="1"/>
</dbReference>
<name>A0A4R3KDH1_9FIRM</name>
<protein>
    <submittedName>
        <fullName evidence="4">Sugar/nucleoside kinase (Ribokinase family)</fullName>
    </submittedName>
</protein>
<dbReference type="Gene3D" id="3.40.1190.20">
    <property type="match status" value="1"/>
</dbReference>
<dbReference type="InterPro" id="IPR002173">
    <property type="entry name" value="Carboh/pur_kinase_PfkB_CS"/>
</dbReference>
<dbReference type="PANTHER" id="PTHR10584:SF166">
    <property type="entry name" value="RIBOKINASE"/>
    <property type="match status" value="1"/>
</dbReference>
<feature type="domain" description="Carbohydrate kinase PfkB" evidence="3">
    <location>
        <begin position="8"/>
        <end position="331"/>
    </location>
</feature>
<evidence type="ECO:0000259" key="3">
    <source>
        <dbReference type="Pfam" id="PF00294"/>
    </source>
</evidence>
<dbReference type="GO" id="GO:0016301">
    <property type="term" value="F:kinase activity"/>
    <property type="evidence" value="ECO:0007669"/>
    <property type="project" value="UniProtKB-KW"/>
</dbReference>
<dbReference type="PROSITE" id="PS00584">
    <property type="entry name" value="PFKB_KINASES_2"/>
    <property type="match status" value="1"/>
</dbReference>
<organism evidence="4 5">
    <name type="scientific">Muricomes intestini</name>
    <dbReference type="NCBI Taxonomy" id="1796634"/>
    <lineage>
        <taxon>Bacteria</taxon>
        <taxon>Bacillati</taxon>
        <taxon>Bacillota</taxon>
        <taxon>Clostridia</taxon>
        <taxon>Lachnospirales</taxon>
        <taxon>Lachnospiraceae</taxon>
        <taxon>Muricomes</taxon>
    </lineage>
</organism>
<dbReference type="InterPro" id="IPR011611">
    <property type="entry name" value="PfkB_dom"/>
</dbReference>
<dbReference type="Proteomes" id="UP000295726">
    <property type="component" value="Unassembled WGS sequence"/>
</dbReference>
<keyword evidence="1" id="KW-0808">Transferase</keyword>
<evidence type="ECO:0000256" key="1">
    <source>
        <dbReference type="ARBA" id="ARBA00022679"/>
    </source>
</evidence>
<evidence type="ECO:0000256" key="2">
    <source>
        <dbReference type="ARBA" id="ARBA00022777"/>
    </source>
</evidence>
<keyword evidence="2 4" id="KW-0418">Kinase</keyword>
<accession>A0A4R3KDH1</accession>
<dbReference type="AlphaFoldDB" id="A0A4R3KDH1"/>
<sequence>MGVEKQGHVVCVGQALVDCITRGMEEKPYKKNVYRAESITLNTGGDALNESIVLSHLGHRVSLMCGLGKDIPGQMILHTAKENGVDVSCTTVSEELSTPIANLMVQKDGNRQSVNSLAAMATGYVPEERAFGGAKVVSFASLFRAPLDRKENVLRLMKAAKKEGAIVCADTKMPIYRNISGEDIREILPYIDYMFPNENEAYYYSHILTEEASGASVLGKNEFVRKADISREGQEQEEQTLFLEMGKKFCQHGVQNVIIKTGEKGCIAVNESGSFHVPARKVKAVDSTGAGDNFVAGFIHGILSDWDLTQCCDYGTQCAALSVQYVGAVTGISRHGIT</sequence>